<dbReference type="Proteomes" id="UP001151081">
    <property type="component" value="Unassembled WGS sequence"/>
</dbReference>
<dbReference type="AlphaFoldDB" id="A0A9X3X1D1"/>
<dbReference type="PANTHER" id="PTHR33352">
    <property type="entry name" value="SLR1095 PROTEIN"/>
    <property type="match status" value="1"/>
</dbReference>
<accession>A0A9X3X1D1</accession>
<dbReference type="RefSeq" id="WP_272458150.1">
    <property type="nucleotide sequence ID" value="NZ_JAGTJJ010000001.1"/>
</dbReference>
<dbReference type="EMBL" id="JAGTJJ010000001">
    <property type="protein sequence ID" value="MDC3979661.1"/>
    <property type="molecule type" value="Genomic_DNA"/>
</dbReference>
<sequence length="320" mass="36922">MTQPLAFTVDPEDPRAPPEEVWASMSAEERRRVVSMLPAEVPIDIMAPEGDPHREAKERTLDALGRFFRRTGRRVYLSSELATYYPGRPRVVPDVLAVLDVDPHPRSKWVVADEGKGLDFVLEVHVEGDKRKDHERNVALYAELGIPEYFIFDRGRLSLRGHRLPSSGARVYQPIVPQGGRYASALLGLELMLVEGRLRFVVGGTPLLESEEIIGQLESMVDGLVHRREEDERALEEARRQIEEERRRVKEERKRAKEERKRAEEEHVRAEEERKRAEEEHVRAEEEHVRAEEERRRADEAERRAAALQAELDRLRGGKS</sequence>
<dbReference type="InterPro" id="IPR008538">
    <property type="entry name" value="Uma2"/>
</dbReference>
<dbReference type="Gene3D" id="3.90.1570.10">
    <property type="entry name" value="tt1808, chain A"/>
    <property type="match status" value="1"/>
</dbReference>
<name>A0A9X3X1D1_9BACT</name>
<evidence type="ECO:0000256" key="1">
    <source>
        <dbReference type="SAM" id="MobiDB-lite"/>
    </source>
</evidence>
<dbReference type="InterPro" id="IPR011335">
    <property type="entry name" value="Restrct_endonuc-II-like"/>
</dbReference>
<keyword evidence="4" id="KW-1185">Reference proteome</keyword>
<keyword evidence="3" id="KW-0378">Hydrolase</keyword>
<evidence type="ECO:0000313" key="3">
    <source>
        <dbReference type="EMBL" id="MDC3979661.1"/>
    </source>
</evidence>
<reference evidence="3 4" key="1">
    <citation type="submission" date="2021-04" db="EMBL/GenBank/DDBJ databases">
        <title>Genome analysis of Polyangium sp.</title>
        <authorList>
            <person name="Li Y."/>
            <person name="Wang J."/>
        </authorList>
    </citation>
    <scope>NUCLEOTIDE SEQUENCE [LARGE SCALE GENOMIC DNA]</scope>
    <source>
        <strain evidence="3 4">SDU14</strain>
    </source>
</reference>
<keyword evidence="3" id="KW-0540">Nuclease</keyword>
<evidence type="ECO:0000259" key="2">
    <source>
        <dbReference type="Pfam" id="PF05685"/>
    </source>
</evidence>
<dbReference type="SUPFAM" id="SSF52980">
    <property type="entry name" value="Restriction endonuclease-like"/>
    <property type="match status" value="1"/>
</dbReference>
<dbReference type="PANTHER" id="PTHR33352:SF3">
    <property type="entry name" value="SLR1612 PROTEIN"/>
    <property type="match status" value="1"/>
</dbReference>
<feature type="domain" description="Putative restriction endonuclease" evidence="2">
    <location>
        <begin position="43"/>
        <end position="185"/>
    </location>
</feature>
<dbReference type="InterPro" id="IPR012296">
    <property type="entry name" value="Nuclease_put_TT1808"/>
</dbReference>
<gene>
    <name evidence="3" type="ORF">KEG57_04055</name>
</gene>
<protein>
    <submittedName>
        <fullName evidence="3">Uma2 family endonuclease</fullName>
    </submittedName>
</protein>
<feature type="region of interest" description="Disordered" evidence="1">
    <location>
        <begin position="246"/>
        <end position="303"/>
    </location>
</feature>
<keyword evidence="3" id="KW-0255">Endonuclease</keyword>
<comment type="caution">
    <text evidence="3">The sequence shown here is derived from an EMBL/GenBank/DDBJ whole genome shotgun (WGS) entry which is preliminary data.</text>
</comment>
<dbReference type="GO" id="GO:0004519">
    <property type="term" value="F:endonuclease activity"/>
    <property type="evidence" value="ECO:0007669"/>
    <property type="project" value="UniProtKB-KW"/>
</dbReference>
<evidence type="ECO:0000313" key="4">
    <source>
        <dbReference type="Proteomes" id="UP001151081"/>
    </source>
</evidence>
<dbReference type="Pfam" id="PF05685">
    <property type="entry name" value="Uma2"/>
    <property type="match status" value="1"/>
</dbReference>
<organism evidence="3 4">
    <name type="scientific">Polyangium jinanense</name>
    <dbReference type="NCBI Taxonomy" id="2829994"/>
    <lineage>
        <taxon>Bacteria</taxon>
        <taxon>Pseudomonadati</taxon>
        <taxon>Myxococcota</taxon>
        <taxon>Polyangia</taxon>
        <taxon>Polyangiales</taxon>
        <taxon>Polyangiaceae</taxon>
        <taxon>Polyangium</taxon>
    </lineage>
</organism>
<dbReference type="CDD" id="cd06260">
    <property type="entry name" value="DUF820-like"/>
    <property type="match status" value="1"/>
</dbReference>
<proteinExistence type="predicted"/>